<evidence type="ECO:0000259" key="1">
    <source>
        <dbReference type="PROSITE" id="PS50983"/>
    </source>
</evidence>
<dbReference type="InterPro" id="IPR050902">
    <property type="entry name" value="ABC_Transporter_SBP"/>
</dbReference>
<evidence type="ECO:0000313" key="2">
    <source>
        <dbReference type="EMBL" id="GED21508.1"/>
    </source>
</evidence>
<dbReference type="PANTHER" id="PTHR30535">
    <property type="entry name" value="VITAMIN B12-BINDING PROTEIN"/>
    <property type="match status" value="1"/>
</dbReference>
<accession>A0A4Y4F2Y7</accession>
<protein>
    <submittedName>
        <fullName evidence="2">Hemin-binding periplasmic protein HmuT</fullName>
    </submittedName>
</protein>
<name>A0A4Y4F2Y7_9GAMM</name>
<gene>
    <name evidence="2" type="primary">hmuT</name>
    <name evidence="2" type="ORF">HHA01_04850</name>
</gene>
<evidence type="ECO:0000313" key="3">
    <source>
        <dbReference type="Proteomes" id="UP000319812"/>
    </source>
</evidence>
<comment type="caution">
    <text evidence="2">The sequence shown here is derived from an EMBL/GenBank/DDBJ whole genome shotgun (WGS) entry which is preliminary data.</text>
</comment>
<dbReference type="Pfam" id="PF01497">
    <property type="entry name" value="Peripla_BP_2"/>
    <property type="match status" value="1"/>
</dbReference>
<reference evidence="2 3" key="1">
    <citation type="submission" date="2019-06" db="EMBL/GenBank/DDBJ databases">
        <title>Whole genome shotgun sequence of Halomonas halmophila NBRC 15537.</title>
        <authorList>
            <person name="Hosoyama A."/>
            <person name="Uohara A."/>
            <person name="Ohji S."/>
            <person name="Ichikawa N."/>
        </authorList>
    </citation>
    <scope>NUCLEOTIDE SEQUENCE [LARGE SCALE GENOMIC DNA]</scope>
    <source>
        <strain evidence="2 3">NBRC 15537</strain>
    </source>
</reference>
<dbReference type="PROSITE" id="PS50983">
    <property type="entry name" value="FE_B12_PBP"/>
    <property type="match status" value="1"/>
</dbReference>
<feature type="domain" description="Fe/B12 periplasmic-binding" evidence="1">
    <location>
        <begin position="13"/>
        <end position="267"/>
    </location>
</feature>
<dbReference type="Proteomes" id="UP000319812">
    <property type="component" value="Unassembled WGS sequence"/>
</dbReference>
<dbReference type="Gene3D" id="3.40.50.1980">
    <property type="entry name" value="Nitrogenase molybdenum iron protein domain"/>
    <property type="match status" value="2"/>
</dbReference>
<keyword evidence="3" id="KW-1185">Reference proteome</keyword>
<proteinExistence type="predicted"/>
<organism evidence="2 3">
    <name type="scientific">Halomonas halmophila</name>
    <dbReference type="NCBI Taxonomy" id="252"/>
    <lineage>
        <taxon>Bacteria</taxon>
        <taxon>Pseudomonadati</taxon>
        <taxon>Pseudomonadota</taxon>
        <taxon>Gammaproteobacteria</taxon>
        <taxon>Oceanospirillales</taxon>
        <taxon>Halomonadaceae</taxon>
        <taxon>Halomonas</taxon>
    </lineage>
</organism>
<dbReference type="EMBL" id="BJOC01000010">
    <property type="protein sequence ID" value="GED21508.1"/>
    <property type="molecule type" value="Genomic_DNA"/>
</dbReference>
<dbReference type="PANTHER" id="PTHR30535:SF4">
    <property type="entry name" value="HEMIN-BINDING PERIPLASMIC PROTEIN HMUT"/>
    <property type="match status" value="1"/>
</dbReference>
<sequence length="267" mass="27916">MASLSLQAQAAERIAVLNPGHAKIIQALGAGDQLVLMPNDPSLEGQLPNVTRYHRLPSAESLLAEKPQALIAATPARHQELLDQARRLGIEPVMIERTLPPTERVRRLAEYVDRVPQGRELIKRIKQGHAAAAEISRGEPRVKVLHLSSSGAGSTGTVTGAGAATSADALIERAGGINVGAEAGLERYQSLSAEGVIAMAPEAILVSAKELPAIGGADGIWEQVPGLAHTPAAQDKRLIVLDHAAVKYDGATSGSATRSLAEALHTP</sequence>
<dbReference type="SUPFAM" id="SSF53807">
    <property type="entry name" value="Helical backbone' metal receptor"/>
    <property type="match status" value="1"/>
</dbReference>
<dbReference type="InterPro" id="IPR002491">
    <property type="entry name" value="ABC_transptr_periplasmic_BD"/>
</dbReference>
<dbReference type="AlphaFoldDB" id="A0A4Y4F2Y7"/>